<dbReference type="RefSeq" id="WP_161314140.1">
    <property type="nucleotide sequence ID" value="NZ_WTUW01000001.1"/>
</dbReference>
<organism evidence="1 2">
    <name type="scientific">Sneathiella litorea</name>
    <dbReference type="NCBI Taxonomy" id="2606216"/>
    <lineage>
        <taxon>Bacteria</taxon>
        <taxon>Pseudomonadati</taxon>
        <taxon>Pseudomonadota</taxon>
        <taxon>Alphaproteobacteria</taxon>
        <taxon>Sneathiellales</taxon>
        <taxon>Sneathiellaceae</taxon>
        <taxon>Sneathiella</taxon>
    </lineage>
</organism>
<reference evidence="1 2" key="1">
    <citation type="submission" date="2019-12" db="EMBL/GenBank/DDBJ databases">
        <title>Snethiella sp. nov. sp. isolated from sea sand.</title>
        <authorList>
            <person name="Kim J."/>
            <person name="Jeong S.E."/>
            <person name="Jung H.S."/>
            <person name="Jeon C.O."/>
        </authorList>
    </citation>
    <scope>NUCLEOTIDE SEQUENCE [LARGE SCALE GENOMIC DNA]</scope>
    <source>
        <strain evidence="1 2">DP05</strain>
    </source>
</reference>
<dbReference type="SUPFAM" id="SSF51445">
    <property type="entry name" value="(Trans)glycosidases"/>
    <property type="match status" value="1"/>
</dbReference>
<sequence>MRFRLYLFLSLGFLYCFTFLPQNQVLAEQSEFPPAQFLERPDVFPIGVWLQDPENALEYKAIGINFYAGLWQGPTESQLSQLQAARLAVFTPQNILALQNKYRDIIAGWMMPDEPDNAQAREGGGFGPPVLPDTLIDLYREMKARDPERPILLNLGQGVAWDQWHGRGTRTNHPEDYQDYVRAADILSFDIYPVTHRDSSVRGRLDFVARGVNRLIGWSEGTKPVWSVIEASRVSNADILPTGNQVRNLVWLSIIHGAQGIIYFVHQFTPNFVEASLLENDILREDITAINKRLQSLARVLKSETLVDAVSIQPGRSSNQSVSALVKQDNCHLYIFAGSISKFSNEARFEIKDSQGLRDVEVMDEARHIPLDGGSFQDNFGPYATHLYKVSRNAAGCE</sequence>
<keyword evidence="2" id="KW-1185">Reference proteome</keyword>
<dbReference type="EMBL" id="WTUW01000001">
    <property type="protein sequence ID" value="MZR29688.1"/>
    <property type="molecule type" value="Genomic_DNA"/>
</dbReference>
<dbReference type="InterPro" id="IPR017853">
    <property type="entry name" value="GH"/>
</dbReference>
<evidence type="ECO:0000313" key="1">
    <source>
        <dbReference type="EMBL" id="MZR29688.1"/>
    </source>
</evidence>
<protein>
    <recommendedName>
        <fullName evidence="3">Glycoside hydrolase family 42 N-terminal domain-containing protein</fullName>
    </recommendedName>
</protein>
<comment type="caution">
    <text evidence="1">The sequence shown here is derived from an EMBL/GenBank/DDBJ whole genome shotgun (WGS) entry which is preliminary data.</text>
</comment>
<evidence type="ECO:0008006" key="3">
    <source>
        <dbReference type="Google" id="ProtNLM"/>
    </source>
</evidence>
<accession>A0A6L8W3U4</accession>
<dbReference type="AlphaFoldDB" id="A0A6L8W3U4"/>
<dbReference type="Gene3D" id="3.20.20.80">
    <property type="entry name" value="Glycosidases"/>
    <property type="match status" value="1"/>
</dbReference>
<gene>
    <name evidence="1" type="ORF">GQE98_03475</name>
</gene>
<proteinExistence type="predicted"/>
<name>A0A6L8W3U4_9PROT</name>
<dbReference type="Proteomes" id="UP000476030">
    <property type="component" value="Unassembled WGS sequence"/>
</dbReference>
<evidence type="ECO:0000313" key="2">
    <source>
        <dbReference type="Proteomes" id="UP000476030"/>
    </source>
</evidence>